<evidence type="ECO:0000313" key="2">
    <source>
        <dbReference type="EMBL" id="PKY72303.1"/>
    </source>
</evidence>
<dbReference type="AlphaFoldDB" id="A0A2I1IMG5"/>
<reference evidence="2 3" key="1">
    <citation type="submission" date="2017-12" db="EMBL/GenBank/DDBJ databases">
        <title>Phylogenetic diversity of female urinary microbiome.</title>
        <authorList>
            <person name="Thomas-White K."/>
            <person name="Wolfe A.J."/>
        </authorList>
    </citation>
    <scope>NUCLEOTIDE SEQUENCE [LARGE SCALE GENOMIC DNA]</scope>
    <source>
        <strain evidence="2 3">UMB0402</strain>
    </source>
</reference>
<evidence type="ECO:0000259" key="1">
    <source>
        <dbReference type="Pfam" id="PF16268"/>
    </source>
</evidence>
<dbReference type="InterPro" id="IPR053177">
    <property type="entry name" value="ADP-glucose_phosphorylase"/>
</dbReference>
<organism evidence="2 3">
    <name type="scientific">Winkia neuii</name>
    <dbReference type="NCBI Taxonomy" id="33007"/>
    <lineage>
        <taxon>Bacteria</taxon>
        <taxon>Bacillati</taxon>
        <taxon>Actinomycetota</taxon>
        <taxon>Actinomycetes</taxon>
        <taxon>Actinomycetales</taxon>
        <taxon>Actinomycetaceae</taxon>
        <taxon>Winkia</taxon>
    </lineage>
</organism>
<dbReference type="Proteomes" id="UP000235122">
    <property type="component" value="Unassembled WGS sequence"/>
</dbReference>
<sequence length="438" mass="48504">MSSSKTESSPALVAMQDGTVKQKNMLTGTEVWTVPGRGHRPLTVPKPNPKPIDSANAGAHCAFCPGRYLETPPEKDRLVRRGERWVHEVGLSADQITREVADFRRIPNLFEIVSANYWALNHGHQASTAERERMAAYLASDSGYDHVMAVLKARLRAYGVPEEKIAGQRDDELLPQATGFFTGGHDVIVARRHFVDGASDDSQLASSGTLTPEEHAAYIQFTCNSMGDLYGLDPAVRYVAAFQNWLKPAGASFDHLHKQLVAIDERPVQIEAEMERLRRNPKIYDEILSVAASRDLILAQNEHAVALAGIGHRFPTVAVWALGDPVNPWEASTEQVRAVSDLLHAVHAATGPDVPCNEEWYHRPASVSSPLRWRILVKWRISTLAGFEGGTRIYLNTIDPWGVRDRVLPKLTSLREQGLIAPMRLGKECKVDPSLLRG</sequence>
<name>A0A2I1IMG5_9ACTO</name>
<feature type="domain" description="DUF4921" evidence="1">
    <location>
        <begin position="15"/>
        <end position="437"/>
    </location>
</feature>
<keyword evidence="3" id="KW-1185">Reference proteome</keyword>
<dbReference type="PANTHER" id="PTHR42763">
    <property type="entry name" value="ADP-GLUCOSE PHOSPHORYLASE"/>
    <property type="match status" value="1"/>
</dbReference>
<dbReference type="SUPFAM" id="SSF54197">
    <property type="entry name" value="HIT-like"/>
    <property type="match status" value="1"/>
</dbReference>
<dbReference type="InterPro" id="IPR032576">
    <property type="entry name" value="DUF4921"/>
</dbReference>
<dbReference type="STRING" id="33007.HMPREF3198_00227"/>
<protein>
    <submittedName>
        <fullName evidence="2">DUF4921 domain-containing protein</fullName>
    </submittedName>
</protein>
<dbReference type="Gene3D" id="3.30.428.10">
    <property type="entry name" value="HIT-like"/>
    <property type="match status" value="1"/>
</dbReference>
<dbReference type="InterPro" id="IPR036265">
    <property type="entry name" value="HIT-like_sf"/>
</dbReference>
<proteinExistence type="predicted"/>
<comment type="caution">
    <text evidence="2">The sequence shown here is derived from an EMBL/GenBank/DDBJ whole genome shotgun (WGS) entry which is preliminary data.</text>
</comment>
<dbReference type="GeneID" id="35866805"/>
<dbReference type="EMBL" id="PKKO01000003">
    <property type="protein sequence ID" value="PKY72303.1"/>
    <property type="molecule type" value="Genomic_DNA"/>
</dbReference>
<evidence type="ECO:0000313" key="3">
    <source>
        <dbReference type="Proteomes" id="UP000235122"/>
    </source>
</evidence>
<dbReference type="PANTHER" id="PTHR42763:SF2">
    <property type="entry name" value="ADP-GLUCOSE PHOSPHORYLASE"/>
    <property type="match status" value="1"/>
</dbReference>
<dbReference type="Pfam" id="PF16268">
    <property type="entry name" value="DUF4921"/>
    <property type="match status" value="1"/>
</dbReference>
<accession>A0A2I1IMG5</accession>
<dbReference type="RefSeq" id="WP_024331816.1">
    <property type="nucleotide sequence ID" value="NZ_JASOXK010000005.1"/>
</dbReference>
<gene>
    <name evidence="2" type="ORF">CYJ19_05485</name>
</gene>